<evidence type="ECO:0000256" key="2">
    <source>
        <dbReference type="SAM" id="Phobius"/>
    </source>
</evidence>
<protein>
    <recommendedName>
        <fullName evidence="4">Transmembrane protein</fullName>
    </recommendedName>
</protein>
<keyword evidence="2" id="KW-0812">Transmembrane</keyword>
<dbReference type="OrthoDB" id="2283408at2759"/>
<name>A0A077WT28_9FUNG</name>
<dbReference type="AlphaFoldDB" id="A0A077WT28"/>
<evidence type="ECO:0000313" key="3">
    <source>
        <dbReference type="EMBL" id="CDS10409.1"/>
    </source>
</evidence>
<reference evidence="3" key="1">
    <citation type="journal article" date="2014" name="Genome Announc.">
        <title>De novo whole-genome sequence and genome annotation of Lichtheimia ramosa.</title>
        <authorList>
            <person name="Linde J."/>
            <person name="Schwartze V."/>
            <person name="Binder U."/>
            <person name="Lass-Florl C."/>
            <person name="Voigt K."/>
            <person name="Horn F."/>
        </authorList>
    </citation>
    <scope>NUCLEOTIDE SEQUENCE</scope>
    <source>
        <strain evidence="3">JMRC FSU:6197</strain>
    </source>
</reference>
<accession>A0A077WT28</accession>
<gene>
    <name evidence="3" type="ORF">LRAMOSA03085</name>
</gene>
<feature type="transmembrane region" description="Helical" evidence="2">
    <location>
        <begin position="65"/>
        <end position="84"/>
    </location>
</feature>
<evidence type="ECO:0008006" key="4">
    <source>
        <dbReference type="Google" id="ProtNLM"/>
    </source>
</evidence>
<feature type="region of interest" description="Disordered" evidence="1">
    <location>
        <begin position="95"/>
        <end position="141"/>
    </location>
</feature>
<organism evidence="3">
    <name type="scientific">Lichtheimia ramosa</name>
    <dbReference type="NCBI Taxonomy" id="688394"/>
    <lineage>
        <taxon>Eukaryota</taxon>
        <taxon>Fungi</taxon>
        <taxon>Fungi incertae sedis</taxon>
        <taxon>Mucoromycota</taxon>
        <taxon>Mucoromycotina</taxon>
        <taxon>Mucoromycetes</taxon>
        <taxon>Mucorales</taxon>
        <taxon>Lichtheimiaceae</taxon>
        <taxon>Lichtheimia</taxon>
    </lineage>
</organism>
<keyword evidence="2" id="KW-1133">Transmembrane helix</keyword>
<proteinExistence type="predicted"/>
<keyword evidence="2" id="KW-0472">Membrane</keyword>
<sequence>MPTSVVPFSSHCCWWWFWETVVVVNVLVNASSLVHAQQVDPTGWNPNEGSSQPEQKSWLEQHGRIALVVVLGVAVLALVTWYIIRSVKGMRKRLQNENEQQARAIEQITHSRHPPLNEPAAAHQKSAPSSPTTPTSPPPRY</sequence>
<evidence type="ECO:0000256" key="1">
    <source>
        <dbReference type="SAM" id="MobiDB-lite"/>
    </source>
</evidence>
<dbReference type="EMBL" id="LK023335">
    <property type="protein sequence ID" value="CDS10409.1"/>
    <property type="molecule type" value="Genomic_DNA"/>
</dbReference>